<feature type="region of interest" description="Disordered" evidence="1">
    <location>
        <begin position="537"/>
        <end position="559"/>
    </location>
</feature>
<evidence type="ECO:0000256" key="1">
    <source>
        <dbReference type="SAM" id="MobiDB-lite"/>
    </source>
</evidence>
<dbReference type="CDD" id="cd04433">
    <property type="entry name" value="AFD_class_I"/>
    <property type="match status" value="1"/>
</dbReference>
<keyword evidence="5" id="KW-1185">Reference proteome</keyword>
<name>A0A918QZW9_9ACTN</name>
<feature type="compositionally biased region" description="Gly residues" evidence="1">
    <location>
        <begin position="213"/>
        <end position="234"/>
    </location>
</feature>
<feature type="domain" description="AMP-dependent synthetase/ligase" evidence="2">
    <location>
        <begin position="26"/>
        <end position="450"/>
    </location>
</feature>
<evidence type="ECO:0000313" key="5">
    <source>
        <dbReference type="Proteomes" id="UP000623010"/>
    </source>
</evidence>
<sequence>MREATGAGRWREPLEPPEVTLGDLPRRAAERWPTRTALRHGARSLTFAELDAAADRCAAAVRRAVGTGAAVGAATVLDPVFASLYYGIARSRNTVVTLNPLVRGEALRHILAASRTRLAFLTGEMWDRLAPFRDELPDLAAVVVLDRPPADAPAGTVALETLLAGAPAHDGPDEPGGLDDPDGPDGLDGLDDPDGPDGLGGLDDPDGPDGLDGLDGPGGPDGLDGLDGPGGPDTLGGPAEPADPDATACVHFTSGTTGAPKAVPLTHRNLTVNAAQTAQAQGLDATSVTLNQLPLFHLMHLNAALWAGATQVLCPDGDAAAAVAAADRHGATHWFSIPVRLARLAADPRLPGLRPRTVRGIFCGGSALPAGPARVLSAQFGIPVVQGYGLAEASPTVTLDLPARPKPGSCGPPVAGTECRVVDLVTRRVLGAGERGEIQIRGPQLMPGYLGPDGRRDFDAEGWFSTGDVGHLDEDGYLFVADRLGDVFKCDNEIVAPTEVEAVLARHPAVADCVVFGHPDAFSGAVAHALVVLRTPQDPQDPQGAQGVQGVQGPENEDADAVAARVAEEVNADLAPFQRIRRIDAVPALPRGPGGKIQRRLLRTTAPGT</sequence>
<dbReference type="InterPro" id="IPR050237">
    <property type="entry name" value="ATP-dep_AMP-bd_enzyme"/>
</dbReference>
<dbReference type="AlphaFoldDB" id="A0A918QZW9"/>
<dbReference type="Pfam" id="PF13193">
    <property type="entry name" value="AMP-binding_C"/>
    <property type="match status" value="1"/>
</dbReference>
<dbReference type="Gene3D" id="3.30.300.30">
    <property type="match status" value="1"/>
</dbReference>
<reference evidence="4" key="2">
    <citation type="submission" date="2020-09" db="EMBL/GenBank/DDBJ databases">
        <authorList>
            <person name="Sun Q."/>
            <person name="Ohkuma M."/>
        </authorList>
    </citation>
    <scope>NUCLEOTIDE SEQUENCE</scope>
    <source>
        <strain evidence="4">JCM 5016</strain>
    </source>
</reference>
<dbReference type="PANTHER" id="PTHR43767">
    <property type="entry name" value="LONG-CHAIN-FATTY-ACID--COA LIGASE"/>
    <property type="match status" value="1"/>
</dbReference>
<dbReference type="GO" id="GO:0016878">
    <property type="term" value="F:acid-thiol ligase activity"/>
    <property type="evidence" value="ECO:0007669"/>
    <property type="project" value="UniProtKB-ARBA"/>
</dbReference>
<feature type="compositionally biased region" description="Low complexity" evidence="1">
    <location>
        <begin position="537"/>
        <end position="554"/>
    </location>
</feature>
<dbReference type="InterPro" id="IPR045851">
    <property type="entry name" value="AMP-bd_C_sf"/>
</dbReference>
<dbReference type="PROSITE" id="PS00455">
    <property type="entry name" value="AMP_BINDING"/>
    <property type="match status" value="1"/>
</dbReference>
<feature type="compositionally biased region" description="Acidic residues" evidence="1">
    <location>
        <begin position="176"/>
        <end position="195"/>
    </location>
</feature>
<feature type="region of interest" description="Disordered" evidence="1">
    <location>
        <begin position="588"/>
        <end position="609"/>
    </location>
</feature>
<dbReference type="Proteomes" id="UP000623010">
    <property type="component" value="Unassembled WGS sequence"/>
</dbReference>
<accession>A0A918QZW9</accession>
<dbReference type="InterPro" id="IPR020845">
    <property type="entry name" value="AMP-binding_CS"/>
</dbReference>
<protein>
    <submittedName>
        <fullName evidence="4">Uncharacterized protein</fullName>
    </submittedName>
</protein>
<dbReference type="Pfam" id="PF00501">
    <property type="entry name" value="AMP-binding"/>
    <property type="match status" value="1"/>
</dbReference>
<proteinExistence type="predicted"/>
<dbReference type="InterPro" id="IPR000873">
    <property type="entry name" value="AMP-dep_synth/lig_dom"/>
</dbReference>
<dbReference type="EMBL" id="BMWH01000005">
    <property type="protein sequence ID" value="GGZ81721.1"/>
    <property type="molecule type" value="Genomic_DNA"/>
</dbReference>
<dbReference type="SUPFAM" id="SSF56801">
    <property type="entry name" value="Acetyl-CoA synthetase-like"/>
    <property type="match status" value="1"/>
</dbReference>
<dbReference type="InterPro" id="IPR042099">
    <property type="entry name" value="ANL_N_sf"/>
</dbReference>
<reference evidence="4" key="1">
    <citation type="journal article" date="2014" name="Int. J. Syst. Evol. Microbiol.">
        <title>Complete genome sequence of Corynebacterium casei LMG S-19264T (=DSM 44701T), isolated from a smear-ripened cheese.</title>
        <authorList>
            <consortium name="US DOE Joint Genome Institute (JGI-PGF)"/>
            <person name="Walter F."/>
            <person name="Albersmeier A."/>
            <person name="Kalinowski J."/>
            <person name="Ruckert C."/>
        </authorList>
    </citation>
    <scope>NUCLEOTIDE SEQUENCE</scope>
    <source>
        <strain evidence="4">JCM 5016</strain>
    </source>
</reference>
<feature type="domain" description="AMP-binding enzyme C-terminal" evidence="3">
    <location>
        <begin position="499"/>
        <end position="596"/>
    </location>
</feature>
<evidence type="ECO:0000259" key="2">
    <source>
        <dbReference type="Pfam" id="PF00501"/>
    </source>
</evidence>
<comment type="caution">
    <text evidence="4">The sequence shown here is derived from an EMBL/GenBank/DDBJ whole genome shotgun (WGS) entry which is preliminary data.</text>
</comment>
<dbReference type="Gene3D" id="3.40.50.12780">
    <property type="entry name" value="N-terminal domain of ligase-like"/>
    <property type="match status" value="2"/>
</dbReference>
<gene>
    <name evidence="4" type="ORF">GCM10010389_19410</name>
</gene>
<evidence type="ECO:0000313" key="4">
    <source>
        <dbReference type="EMBL" id="GGZ81721.1"/>
    </source>
</evidence>
<dbReference type="PANTHER" id="PTHR43767:SF1">
    <property type="entry name" value="NONRIBOSOMAL PEPTIDE SYNTHASE PES1 (EUROFUNG)-RELATED"/>
    <property type="match status" value="1"/>
</dbReference>
<feature type="region of interest" description="Disordered" evidence="1">
    <location>
        <begin position="166"/>
        <end position="247"/>
    </location>
</feature>
<dbReference type="RefSeq" id="WP_190056944.1">
    <property type="nucleotide sequence ID" value="NZ_BMWH01000005.1"/>
</dbReference>
<organism evidence="4 5">
    <name type="scientific">Streptomyces echinoruber</name>
    <dbReference type="NCBI Taxonomy" id="68898"/>
    <lineage>
        <taxon>Bacteria</taxon>
        <taxon>Bacillati</taxon>
        <taxon>Actinomycetota</taxon>
        <taxon>Actinomycetes</taxon>
        <taxon>Kitasatosporales</taxon>
        <taxon>Streptomycetaceae</taxon>
        <taxon>Streptomyces</taxon>
    </lineage>
</organism>
<dbReference type="InterPro" id="IPR025110">
    <property type="entry name" value="AMP-bd_C"/>
</dbReference>
<evidence type="ECO:0000259" key="3">
    <source>
        <dbReference type="Pfam" id="PF13193"/>
    </source>
</evidence>